<keyword evidence="3" id="KW-1185">Reference proteome</keyword>
<reference evidence="2 3" key="1">
    <citation type="submission" date="2023-08" db="EMBL/GenBank/DDBJ databases">
        <title>A Necator americanus chromosomal reference genome.</title>
        <authorList>
            <person name="Ilik V."/>
            <person name="Petrzelkova K.J."/>
            <person name="Pardy F."/>
            <person name="Fuh T."/>
            <person name="Niatou-Singa F.S."/>
            <person name="Gouil Q."/>
            <person name="Baker L."/>
            <person name="Ritchie M.E."/>
            <person name="Jex A.R."/>
            <person name="Gazzola D."/>
            <person name="Li H."/>
            <person name="Toshio Fujiwara R."/>
            <person name="Zhan B."/>
            <person name="Aroian R.V."/>
            <person name="Pafco B."/>
            <person name="Schwarz E.M."/>
        </authorList>
    </citation>
    <scope>NUCLEOTIDE SEQUENCE [LARGE SCALE GENOMIC DNA]</scope>
    <source>
        <strain evidence="2 3">Aroian</strain>
        <tissue evidence="2">Whole animal</tissue>
    </source>
</reference>
<sequence length="171" mass="18233">MALFLSLCVVPKLMLNGACVNVTAAANGSSALQLPLRATGDEYRFESICISCHVDRCSGIGSDTAAGFEQMKIFAIVTFLLLSSLAVSYIPDGDMGIWRRRTNWTPLDPSQPILQPSIGPVATPSIASRHQLDASGPVVSDSLTAAIHRTLLRAQPQDDVVLANIPNDSIK</sequence>
<evidence type="ECO:0000313" key="2">
    <source>
        <dbReference type="EMBL" id="KAK6744582.1"/>
    </source>
</evidence>
<accession>A0ABR1D2Y8</accession>
<dbReference type="EMBL" id="JAVFWL010000003">
    <property type="protein sequence ID" value="KAK6744582.1"/>
    <property type="molecule type" value="Genomic_DNA"/>
</dbReference>
<keyword evidence="1" id="KW-0732">Signal</keyword>
<comment type="caution">
    <text evidence="2">The sequence shown here is derived from an EMBL/GenBank/DDBJ whole genome shotgun (WGS) entry which is preliminary data.</text>
</comment>
<protein>
    <submittedName>
        <fullName evidence="2">Uncharacterized protein</fullName>
    </submittedName>
</protein>
<name>A0ABR1D2Y8_NECAM</name>
<dbReference type="Proteomes" id="UP001303046">
    <property type="component" value="Unassembled WGS sequence"/>
</dbReference>
<feature type="chain" id="PRO_5045437654" evidence="1">
    <location>
        <begin position="26"/>
        <end position="171"/>
    </location>
</feature>
<feature type="signal peptide" evidence="1">
    <location>
        <begin position="1"/>
        <end position="25"/>
    </location>
</feature>
<evidence type="ECO:0000256" key="1">
    <source>
        <dbReference type="SAM" id="SignalP"/>
    </source>
</evidence>
<organism evidence="2 3">
    <name type="scientific">Necator americanus</name>
    <name type="common">Human hookworm</name>
    <dbReference type="NCBI Taxonomy" id="51031"/>
    <lineage>
        <taxon>Eukaryota</taxon>
        <taxon>Metazoa</taxon>
        <taxon>Ecdysozoa</taxon>
        <taxon>Nematoda</taxon>
        <taxon>Chromadorea</taxon>
        <taxon>Rhabditida</taxon>
        <taxon>Rhabditina</taxon>
        <taxon>Rhabditomorpha</taxon>
        <taxon>Strongyloidea</taxon>
        <taxon>Ancylostomatidae</taxon>
        <taxon>Bunostominae</taxon>
        <taxon>Necator</taxon>
    </lineage>
</organism>
<proteinExistence type="predicted"/>
<evidence type="ECO:0000313" key="3">
    <source>
        <dbReference type="Proteomes" id="UP001303046"/>
    </source>
</evidence>
<gene>
    <name evidence="2" type="primary">Necator_chrIII.g12121</name>
    <name evidence="2" type="ORF">RB195_011355</name>
</gene>